<comment type="caution">
    <text evidence="3">The sequence shown here is derived from an EMBL/GenBank/DDBJ whole genome shotgun (WGS) entry which is preliminary data.</text>
</comment>
<evidence type="ECO:0000256" key="1">
    <source>
        <dbReference type="SAM" id="Phobius"/>
    </source>
</evidence>
<dbReference type="Pfam" id="PF00566">
    <property type="entry name" value="RabGAP-TBC"/>
    <property type="match status" value="1"/>
</dbReference>
<evidence type="ECO:0000259" key="2">
    <source>
        <dbReference type="Pfam" id="PF00566"/>
    </source>
</evidence>
<feature type="domain" description="Rab-GAP TBC" evidence="2">
    <location>
        <begin position="1"/>
        <end position="38"/>
    </location>
</feature>
<dbReference type="SUPFAM" id="SSF47923">
    <property type="entry name" value="Ypt/Rab-GAP domain of gyp1p"/>
    <property type="match status" value="1"/>
</dbReference>
<evidence type="ECO:0000313" key="4">
    <source>
        <dbReference type="Proteomes" id="UP000699462"/>
    </source>
</evidence>
<dbReference type="Proteomes" id="UP000699462">
    <property type="component" value="Unassembled WGS sequence"/>
</dbReference>
<name>A0A8T0D839_9TREM</name>
<keyword evidence="1" id="KW-1133">Transmembrane helix</keyword>
<dbReference type="PANTHER" id="PTHR47219:SF4">
    <property type="entry name" value="TBC1 DOMAIN FAMILY MEMBER 10A"/>
    <property type="match status" value="1"/>
</dbReference>
<dbReference type="GO" id="GO:0031267">
    <property type="term" value="F:small GTPase binding"/>
    <property type="evidence" value="ECO:0007669"/>
    <property type="project" value="TreeGrafter"/>
</dbReference>
<dbReference type="GO" id="GO:0005096">
    <property type="term" value="F:GTPase activator activity"/>
    <property type="evidence" value="ECO:0007669"/>
    <property type="project" value="TreeGrafter"/>
</dbReference>
<dbReference type="InterPro" id="IPR000195">
    <property type="entry name" value="Rab-GAP-TBC_dom"/>
</dbReference>
<dbReference type="Gene3D" id="1.10.472.80">
    <property type="entry name" value="Ypt/Rab-GAP domain of gyp1p, domain 3"/>
    <property type="match status" value="1"/>
</dbReference>
<gene>
    <name evidence="3" type="ORF">P879_08832</name>
</gene>
<evidence type="ECO:0000313" key="3">
    <source>
        <dbReference type="EMBL" id="KAF8564003.1"/>
    </source>
</evidence>
<accession>A0A8T0D839</accession>
<dbReference type="PANTHER" id="PTHR47219">
    <property type="entry name" value="RAB GTPASE-ACTIVATING PROTEIN 1-LIKE"/>
    <property type="match status" value="1"/>
</dbReference>
<dbReference type="InterPro" id="IPR050302">
    <property type="entry name" value="Rab_GAP_TBC_domain"/>
</dbReference>
<dbReference type="EMBL" id="JTDF01010046">
    <property type="protein sequence ID" value="KAF8564003.1"/>
    <property type="molecule type" value="Genomic_DNA"/>
</dbReference>
<sequence>MCVYTRTLPWATVLRVLDMFFCEGKVILFKVAIVLLQRMFGTRALRKSSPGLDEILFRLRDVQSVVQNSEEFVRELVRVPLSPRDIAQEAIRQSHKWEKNKRLKAAASNPVV</sequence>
<reference evidence="3 4" key="1">
    <citation type="submission" date="2019-07" db="EMBL/GenBank/DDBJ databases">
        <title>Annotation for the trematode Paragonimus westermani.</title>
        <authorList>
            <person name="Choi Y.-J."/>
        </authorList>
    </citation>
    <scope>NUCLEOTIDE SEQUENCE [LARGE SCALE GENOMIC DNA]</scope>
    <source>
        <strain evidence="3">180907_Pwestermani</strain>
    </source>
</reference>
<dbReference type="AlphaFoldDB" id="A0A8T0D839"/>
<proteinExistence type="predicted"/>
<protein>
    <recommendedName>
        <fullName evidence="2">Rab-GAP TBC domain-containing protein</fullName>
    </recommendedName>
</protein>
<keyword evidence="1" id="KW-0812">Transmembrane</keyword>
<dbReference type="InterPro" id="IPR035969">
    <property type="entry name" value="Rab-GAP_TBC_sf"/>
</dbReference>
<keyword evidence="1" id="KW-0472">Membrane</keyword>
<feature type="transmembrane region" description="Helical" evidence="1">
    <location>
        <begin position="16"/>
        <end position="36"/>
    </location>
</feature>
<organism evidence="3 4">
    <name type="scientific">Paragonimus westermani</name>
    <dbReference type="NCBI Taxonomy" id="34504"/>
    <lineage>
        <taxon>Eukaryota</taxon>
        <taxon>Metazoa</taxon>
        <taxon>Spiralia</taxon>
        <taxon>Lophotrochozoa</taxon>
        <taxon>Platyhelminthes</taxon>
        <taxon>Trematoda</taxon>
        <taxon>Digenea</taxon>
        <taxon>Plagiorchiida</taxon>
        <taxon>Troglotremata</taxon>
        <taxon>Troglotrematidae</taxon>
        <taxon>Paragonimus</taxon>
    </lineage>
</organism>
<keyword evidence="4" id="KW-1185">Reference proteome</keyword>
<dbReference type="OrthoDB" id="159449at2759"/>